<dbReference type="EMBL" id="KK117300">
    <property type="protein sequence ID" value="KFM70097.1"/>
    <property type="molecule type" value="Genomic_DNA"/>
</dbReference>
<reference evidence="1 2" key="1">
    <citation type="submission" date="2013-11" db="EMBL/GenBank/DDBJ databases">
        <title>Genome sequencing of Stegodyphus mimosarum.</title>
        <authorList>
            <person name="Bechsgaard J."/>
        </authorList>
    </citation>
    <scope>NUCLEOTIDE SEQUENCE [LARGE SCALE GENOMIC DNA]</scope>
</reference>
<sequence length="33" mass="4079">KLQKFSQKFLSHRFWTRRLILKNLNICLHHKSG</sequence>
<dbReference type="Proteomes" id="UP000054359">
    <property type="component" value="Unassembled WGS sequence"/>
</dbReference>
<gene>
    <name evidence="1" type="ORF">X975_02065</name>
</gene>
<keyword evidence="2" id="KW-1185">Reference proteome</keyword>
<feature type="non-terminal residue" evidence="1">
    <location>
        <position position="1"/>
    </location>
</feature>
<feature type="non-terminal residue" evidence="1">
    <location>
        <position position="33"/>
    </location>
</feature>
<organism evidence="1 2">
    <name type="scientific">Stegodyphus mimosarum</name>
    <name type="common">African social velvet spider</name>
    <dbReference type="NCBI Taxonomy" id="407821"/>
    <lineage>
        <taxon>Eukaryota</taxon>
        <taxon>Metazoa</taxon>
        <taxon>Ecdysozoa</taxon>
        <taxon>Arthropoda</taxon>
        <taxon>Chelicerata</taxon>
        <taxon>Arachnida</taxon>
        <taxon>Araneae</taxon>
        <taxon>Araneomorphae</taxon>
        <taxon>Entelegynae</taxon>
        <taxon>Eresoidea</taxon>
        <taxon>Eresidae</taxon>
        <taxon>Stegodyphus</taxon>
    </lineage>
</organism>
<name>A0A087TYA8_STEMI</name>
<protein>
    <submittedName>
        <fullName evidence="1">Uncharacterized protein</fullName>
    </submittedName>
</protein>
<evidence type="ECO:0000313" key="2">
    <source>
        <dbReference type="Proteomes" id="UP000054359"/>
    </source>
</evidence>
<dbReference type="AlphaFoldDB" id="A0A087TYA8"/>
<proteinExistence type="predicted"/>
<evidence type="ECO:0000313" key="1">
    <source>
        <dbReference type="EMBL" id="KFM70097.1"/>
    </source>
</evidence>
<accession>A0A087TYA8</accession>